<keyword evidence="3" id="KW-1185">Reference proteome</keyword>
<organism evidence="2 3">
    <name type="scientific">Aspergillus tamarii</name>
    <dbReference type="NCBI Taxonomy" id="41984"/>
    <lineage>
        <taxon>Eukaryota</taxon>
        <taxon>Fungi</taxon>
        <taxon>Dikarya</taxon>
        <taxon>Ascomycota</taxon>
        <taxon>Pezizomycotina</taxon>
        <taxon>Eurotiomycetes</taxon>
        <taxon>Eurotiomycetidae</taxon>
        <taxon>Eurotiales</taxon>
        <taxon>Aspergillaceae</taxon>
        <taxon>Aspergillus</taxon>
        <taxon>Aspergillus subgen. Circumdati</taxon>
    </lineage>
</organism>
<accession>A0A5N6V7V2</accession>
<reference evidence="2 3" key="1">
    <citation type="submission" date="2019-04" db="EMBL/GenBank/DDBJ databases">
        <title>Friends and foes A comparative genomics study of 23 Aspergillus species from section Flavi.</title>
        <authorList>
            <consortium name="DOE Joint Genome Institute"/>
            <person name="Kjaerbolling I."/>
            <person name="Vesth T."/>
            <person name="Frisvad J.C."/>
            <person name="Nybo J.L."/>
            <person name="Theobald S."/>
            <person name="Kildgaard S."/>
            <person name="Isbrandt T."/>
            <person name="Kuo A."/>
            <person name="Sato A."/>
            <person name="Lyhne E.K."/>
            <person name="Kogle M.E."/>
            <person name="Wiebenga A."/>
            <person name="Kun R.S."/>
            <person name="Lubbers R.J."/>
            <person name="Makela M.R."/>
            <person name="Barry K."/>
            <person name="Chovatia M."/>
            <person name="Clum A."/>
            <person name="Daum C."/>
            <person name="Haridas S."/>
            <person name="He G."/>
            <person name="LaButti K."/>
            <person name="Lipzen A."/>
            <person name="Mondo S."/>
            <person name="Riley R."/>
            <person name="Salamov A."/>
            <person name="Simmons B.A."/>
            <person name="Magnuson J.K."/>
            <person name="Henrissat B."/>
            <person name="Mortensen U.H."/>
            <person name="Larsen T.O."/>
            <person name="Devries R.P."/>
            <person name="Grigoriev I.V."/>
            <person name="Machida M."/>
            <person name="Baker S.E."/>
            <person name="Andersen M.R."/>
        </authorList>
    </citation>
    <scope>NUCLEOTIDE SEQUENCE [LARGE SCALE GENOMIC DNA]</scope>
    <source>
        <strain evidence="2 3">CBS 117626</strain>
    </source>
</reference>
<evidence type="ECO:0000313" key="3">
    <source>
        <dbReference type="Proteomes" id="UP000326950"/>
    </source>
</evidence>
<protein>
    <submittedName>
        <fullName evidence="2">Uncharacterized protein</fullName>
    </submittedName>
</protein>
<evidence type="ECO:0000313" key="2">
    <source>
        <dbReference type="EMBL" id="KAE8166954.1"/>
    </source>
</evidence>
<dbReference type="AlphaFoldDB" id="A0A5N6V7V2"/>
<feature type="region of interest" description="Disordered" evidence="1">
    <location>
        <begin position="253"/>
        <end position="289"/>
    </location>
</feature>
<dbReference type="EMBL" id="ML738591">
    <property type="protein sequence ID" value="KAE8166954.1"/>
    <property type="molecule type" value="Genomic_DNA"/>
</dbReference>
<dbReference type="OrthoDB" id="4506891at2759"/>
<evidence type="ECO:0000256" key="1">
    <source>
        <dbReference type="SAM" id="MobiDB-lite"/>
    </source>
</evidence>
<name>A0A5N6V7V2_ASPTM</name>
<dbReference type="Proteomes" id="UP000326950">
    <property type="component" value="Unassembled WGS sequence"/>
</dbReference>
<feature type="compositionally biased region" description="Basic and acidic residues" evidence="1">
    <location>
        <begin position="267"/>
        <end position="289"/>
    </location>
</feature>
<gene>
    <name evidence="2" type="ORF">BDV40DRAFT_295985</name>
</gene>
<sequence>MDTREIAENIVSHLDGFGIPNLLWGQTAPLYHLGLLSSPGTKQGVVEIAVSEHKIDDACKHICAKYFVSQCGDAGCYPEPRPDYHFHVKEHRPDSEWTIVSLHKITTVLTDLPTQIPNIPKPGDSNYILVTDTRLPKYSGDGSSGNCQRTLGVNKGKSTVRILTLARHTESLILRLCLNLDTDNAPIFFKAIEEIVDYYGENTQRTDIWKQLLCDLDDKNDNYGYYLNKQKNEWKHERPNAQSWQDVPMRNLRRSGERQRHAKRLREKLVDDGKLTSTRDRDSLTGRHA</sequence>
<proteinExistence type="predicted"/>